<evidence type="ECO:0000256" key="2">
    <source>
        <dbReference type="ARBA" id="ARBA00006982"/>
    </source>
</evidence>
<reference evidence="14" key="2">
    <citation type="journal article" date="2010" name="Stand. Genomic Sci.">
        <title>Complete genome sequence of Thermaerobacter marianensis type strain (7p75aT).</title>
        <authorList>
            <person name="Han C."/>
            <person name="Gu W."/>
            <person name="Zhang X."/>
            <person name="Lapidus A."/>
            <person name="Nolan M."/>
            <person name="Copeland A."/>
            <person name="Lucas S."/>
            <person name="Glavina Del Rio T."/>
            <person name="Tice H."/>
            <person name="Cheng J."/>
            <person name="Tapia R."/>
            <person name="Goodwin L."/>
            <person name="Pitluck S."/>
            <person name="Pagani I."/>
            <person name="Ivanova N."/>
            <person name="Mavromatis K."/>
            <person name="Mikhailova N."/>
            <person name="Pati A."/>
            <person name="Chen A."/>
            <person name="Palaniappan K."/>
            <person name="Land M."/>
            <person name="Hauser L."/>
            <person name="Chang Y."/>
            <person name="Jeffries C."/>
            <person name="Schneider S."/>
            <person name="Rohde M."/>
            <person name="Goker M."/>
            <person name="Pukall R."/>
            <person name="Woyke T."/>
            <person name="Bristow J."/>
            <person name="Eisen J."/>
            <person name="Markowitz V."/>
            <person name="Hugenholtz P."/>
            <person name="Kyrpides N."/>
            <person name="Klenk H."/>
            <person name="Detter J."/>
        </authorList>
    </citation>
    <scope>NUCLEOTIDE SEQUENCE [LARGE SCALE GENOMIC DNA]</scope>
    <source>
        <strain evidence="14">ATCC 700841 / DSM 12885 / JCM 10246 / 7p75a</strain>
    </source>
</reference>
<comment type="similarity">
    <text evidence="10">Belongs to the CDP-alcohol phosphatidyltransferase class-I family.</text>
</comment>
<reference evidence="13 14" key="1">
    <citation type="journal article" date="2010" name="Stand. Genomic Sci.">
        <title>Complete genome sequence of Thermaerobacter marianensis type strain (7p75a).</title>
        <authorList>
            <person name="Han C."/>
            <person name="Gu W."/>
            <person name="Zhang X."/>
            <person name="Lapidus A."/>
            <person name="Nolan M."/>
            <person name="Copeland A."/>
            <person name="Lucas S."/>
            <person name="Del Rio T.G."/>
            <person name="Tice H."/>
            <person name="Cheng J.F."/>
            <person name="Tapia R."/>
            <person name="Goodwin L."/>
            <person name="Pitluck S."/>
            <person name="Pagani I."/>
            <person name="Ivanova N."/>
            <person name="Mavromatis K."/>
            <person name="Mikhailova N."/>
            <person name="Pati A."/>
            <person name="Chen A."/>
            <person name="Palaniappan K."/>
            <person name="Land M."/>
            <person name="Hauser L."/>
            <person name="Chang Y.J."/>
            <person name="Jeffries C.D."/>
            <person name="Schneider S."/>
            <person name="Rohde M."/>
            <person name="Goker M."/>
            <person name="Pukall R."/>
            <person name="Woyke T."/>
            <person name="Bristow J."/>
            <person name="Eisen J.A."/>
            <person name="Markowitz V."/>
            <person name="Hugenholtz P."/>
            <person name="Kyrpides N.C."/>
            <person name="Klenk H.P."/>
            <person name="Detter J.C."/>
        </authorList>
    </citation>
    <scope>NUCLEOTIDE SEQUENCE [LARGE SCALE GENOMIC DNA]</scope>
    <source>
        <strain evidence="14">ATCC 700841 / DSM 12885 / JCM 10246 / 7p75a</strain>
    </source>
</reference>
<dbReference type="GO" id="GO:0008654">
    <property type="term" value="P:phospholipid biosynthetic process"/>
    <property type="evidence" value="ECO:0007669"/>
    <property type="project" value="InterPro"/>
</dbReference>
<keyword evidence="11" id="KW-1133">Transmembrane helix</keyword>
<evidence type="ECO:0000256" key="8">
    <source>
        <dbReference type="ARBA" id="ARBA00022695"/>
    </source>
</evidence>
<dbReference type="EMBL" id="CP002344">
    <property type="protein sequence ID" value="ADU50251.1"/>
    <property type="molecule type" value="Genomic_DNA"/>
</dbReference>
<evidence type="ECO:0000313" key="13">
    <source>
        <dbReference type="EMBL" id="ADU50251.1"/>
    </source>
</evidence>
<dbReference type="SUPFAM" id="SSF53448">
    <property type="entry name" value="Nucleotide-diphospho-sugar transferases"/>
    <property type="match status" value="1"/>
</dbReference>
<dbReference type="HOGENOM" id="CLU_643435_0_0_9"/>
<dbReference type="OrthoDB" id="9803871at2"/>
<keyword evidence="11" id="KW-0472">Membrane</keyword>
<dbReference type="InterPro" id="IPR025877">
    <property type="entry name" value="MobA-like_NTP_Trfase"/>
</dbReference>
<dbReference type="Gene3D" id="1.20.120.1760">
    <property type="match status" value="1"/>
</dbReference>
<keyword evidence="11" id="KW-0812">Transmembrane</keyword>
<evidence type="ECO:0000256" key="10">
    <source>
        <dbReference type="RuleBase" id="RU003750"/>
    </source>
</evidence>
<name>E6SL49_THEM7</name>
<dbReference type="InterPro" id="IPR029044">
    <property type="entry name" value="Nucleotide-diphossugar_trans"/>
</dbReference>
<sequence>MDAVVLAAGAGTRFRRTAAACPKPLYRLFGISLVERAIRVARQAGCRRVLVVTGYQAEAVERAVRAAGRPWVEVVRAEGWARGNGASLLAVRGRVQGPFLLLVADHVMDPDLARQAVAAAQARRDELAAGGALLLVDPRLAQVFDLPEATKVRTAAGGTRVVAIGKELDAFDAVDTGIFVGSPGLLDELAALADAAGLAAGAPGDPGVAGEAGDGAAPETVTLTAGARRLAEKGRLGAVPVTGGWWVDVDDAAALAYARRRLLVHASASGGDGPVARWLNRRLSRPISALLAGAGVGPNGATLLAFATVLAGAAAFAGGLPVLGGLLCQLGSVLDGCDGELARLRLEAQPRGAFLDTVLDRYADAAVVAGLAAGALAAGAGWAATGVAALAAMAGLPLSALMKDRLQLLRAGGAPGGGAGATAGRTRRFDPLRDDPPWLRWLPGNRDGRYFLVFLAGLAGAPLAGLVLLAVVAHLLAVGRVVHAWYSLAPAGD</sequence>
<evidence type="ECO:0000256" key="3">
    <source>
        <dbReference type="ARBA" id="ARBA00007897"/>
    </source>
</evidence>
<evidence type="ECO:0000256" key="4">
    <source>
        <dbReference type="ARBA" id="ARBA00012504"/>
    </source>
</evidence>
<comment type="catalytic activity">
    <reaction evidence="9">
        <text>CDP-1L-myo-inositol + 1D-myo-inositol 3-phosphate = bis(1L-myo-inositol) 3,1'-phosphate 1-phosphate + CMP + H(+)</text>
        <dbReference type="Rhea" id="RHEA:31327"/>
        <dbReference type="ChEBI" id="CHEBI:15378"/>
        <dbReference type="ChEBI" id="CHEBI:58401"/>
        <dbReference type="ChEBI" id="CHEBI:60377"/>
        <dbReference type="ChEBI" id="CHEBI:62573"/>
        <dbReference type="ChEBI" id="CHEBI:62576"/>
        <dbReference type="EC" id="2.7.8.34"/>
    </reaction>
</comment>
<dbReference type="RefSeq" id="WP_013494556.1">
    <property type="nucleotide sequence ID" value="NC_014831.1"/>
</dbReference>
<dbReference type="Pfam" id="PF12804">
    <property type="entry name" value="NTP_transf_3"/>
    <property type="match status" value="1"/>
</dbReference>
<comment type="similarity">
    <text evidence="3">In the N-terminal section; belongs to the MobA family.</text>
</comment>
<dbReference type="AlphaFoldDB" id="E6SL49"/>
<dbReference type="Proteomes" id="UP000008915">
    <property type="component" value="Chromosome"/>
</dbReference>
<evidence type="ECO:0000256" key="7">
    <source>
        <dbReference type="ARBA" id="ARBA00022679"/>
    </source>
</evidence>
<evidence type="ECO:0000256" key="9">
    <source>
        <dbReference type="ARBA" id="ARBA00049235"/>
    </source>
</evidence>
<evidence type="ECO:0000256" key="1">
    <source>
        <dbReference type="ARBA" id="ARBA00000729"/>
    </source>
</evidence>
<evidence type="ECO:0000259" key="12">
    <source>
        <dbReference type="Pfam" id="PF12804"/>
    </source>
</evidence>
<dbReference type="PANTHER" id="PTHR43584">
    <property type="entry name" value="NUCLEOTIDYL TRANSFERASE"/>
    <property type="match status" value="1"/>
</dbReference>
<dbReference type="eggNOG" id="COG0558">
    <property type="taxonomic scope" value="Bacteria"/>
</dbReference>
<dbReference type="Gene3D" id="3.90.550.10">
    <property type="entry name" value="Spore Coat Polysaccharide Biosynthesis Protein SpsA, Chain A"/>
    <property type="match status" value="1"/>
</dbReference>
<gene>
    <name evidence="13" type="ordered locus">Tmar_0126</name>
</gene>
<evidence type="ECO:0000256" key="6">
    <source>
        <dbReference type="ARBA" id="ARBA00018322"/>
    </source>
</evidence>
<dbReference type="Pfam" id="PF01066">
    <property type="entry name" value="CDP-OH_P_transf"/>
    <property type="match status" value="1"/>
</dbReference>
<dbReference type="KEGG" id="tmr:Tmar_0126"/>
<comment type="catalytic activity">
    <reaction evidence="1">
        <text>1D-myo-inositol 3-phosphate + CTP + H(+) = CDP-1L-myo-inositol + diphosphate</text>
        <dbReference type="Rhea" id="RHEA:30647"/>
        <dbReference type="ChEBI" id="CHEBI:15378"/>
        <dbReference type="ChEBI" id="CHEBI:33019"/>
        <dbReference type="ChEBI" id="CHEBI:37563"/>
        <dbReference type="ChEBI" id="CHEBI:58401"/>
        <dbReference type="ChEBI" id="CHEBI:62573"/>
        <dbReference type="EC" id="2.7.7.74"/>
    </reaction>
</comment>
<feature type="transmembrane region" description="Helical" evidence="11">
    <location>
        <begin position="365"/>
        <end position="398"/>
    </location>
</feature>
<dbReference type="GO" id="GO:0016020">
    <property type="term" value="C:membrane"/>
    <property type="evidence" value="ECO:0007669"/>
    <property type="project" value="InterPro"/>
</dbReference>
<protein>
    <recommendedName>
        <fullName evidence="6">Bifunctional IPC transferase and DIPP synthase</fullName>
        <ecNumber evidence="4">2.7.7.74</ecNumber>
        <ecNumber evidence="5">2.7.8.34</ecNumber>
    </recommendedName>
</protein>
<dbReference type="InterPro" id="IPR000462">
    <property type="entry name" value="CDP-OH_P_trans"/>
</dbReference>
<keyword evidence="14" id="KW-1185">Reference proteome</keyword>
<dbReference type="eggNOG" id="COG1213">
    <property type="taxonomic scope" value="Bacteria"/>
</dbReference>
<dbReference type="PROSITE" id="PS00379">
    <property type="entry name" value="CDP_ALCOHOL_P_TRANSF"/>
    <property type="match status" value="1"/>
</dbReference>
<accession>E6SL49</accession>
<keyword evidence="7 10" id="KW-0808">Transferase</keyword>
<dbReference type="GO" id="GO:0016779">
    <property type="term" value="F:nucleotidyltransferase activity"/>
    <property type="evidence" value="ECO:0007669"/>
    <property type="project" value="UniProtKB-KW"/>
</dbReference>
<dbReference type="InterPro" id="IPR048254">
    <property type="entry name" value="CDP_ALCOHOL_P_TRANSF_CS"/>
</dbReference>
<comment type="similarity">
    <text evidence="2">In the C-terminal section; belongs to the CDP-alcohol phosphatidyltransferase class-I family.</text>
</comment>
<dbReference type="EC" id="2.7.7.74" evidence="4"/>
<dbReference type="PANTHER" id="PTHR43584:SF8">
    <property type="entry name" value="N-ACETYLMURAMATE ALPHA-1-PHOSPHATE URIDYLYLTRANSFERASE"/>
    <property type="match status" value="1"/>
</dbReference>
<evidence type="ECO:0000313" key="14">
    <source>
        <dbReference type="Proteomes" id="UP000008915"/>
    </source>
</evidence>
<proteinExistence type="inferred from homology"/>
<dbReference type="GO" id="GO:0016780">
    <property type="term" value="F:phosphotransferase activity, for other substituted phosphate groups"/>
    <property type="evidence" value="ECO:0007669"/>
    <property type="project" value="InterPro"/>
</dbReference>
<dbReference type="InterPro" id="IPR043130">
    <property type="entry name" value="CDP-OH_PTrfase_TM_dom"/>
</dbReference>
<feature type="transmembrane region" description="Helical" evidence="11">
    <location>
        <begin position="450"/>
        <end position="477"/>
    </location>
</feature>
<dbReference type="STRING" id="644966.Tmar_0126"/>
<organism evidence="13 14">
    <name type="scientific">Thermaerobacter marianensis (strain ATCC 700841 / DSM 12885 / JCM 10246 / 7p75a)</name>
    <dbReference type="NCBI Taxonomy" id="644966"/>
    <lineage>
        <taxon>Bacteria</taxon>
        <taxon>Bacillati</taxon>
        <taxon>Bacillota</taxon>
        <taxon>Clostridia</taxon>
        <taxon>Eubacteriales</taxon>
        <taxon>Clostridiales Family XVII. Incertae Sedis</taxon>
        <taxon>Thermaerobacter</taxon>
    </lineage>
</organism>
<dbReference type="InterPro" id="IPR050065">
    <property type="entry name" value="GlmU-like"/>
</dbReference>
<keyword evidence="8" id="KW-0548">Nucleotidyltransferase</keyword>
<evidence type="ECO:0000256" key="5">
    <source>
        <dbReference type="ARBA" id="ARBA00013268"/>
    </source>
</evidence>
<feature type="domain" description="MobA-like NTP transferase" evidence="12">
    <location>
        <begin position="3"/>
        <end position="129"/>
    </location>
</feature>
<evidence type="ECO:0000256" key="11">
    <source>
        <dbReference type="SAM" id="Phobius"/>
    </source>
</evidence>
<dbReference type="EC" id="2.7.8.34" evidence="5"/>